<dbReference type="Pfam" id="PF00430">
    <property type="entry name" value="ATP-synt_B"/>
    <property type="match status" value="1"/>
</dbReference>
<keyword evidence="9 12" id="KW-0066">ATP synthesis</keyword>
<keyword evidence="2 12" id="KW-0813">Transport</keyword>
<comment type="subunit">
    <text evidence="12">F-type ATPases have 2 components, F(1) - the catalytic core - and F(0) - the membrane proton channel. F(1) has five subunits: alpha(3), beta(3), gamma(1), delta(1), epsilon(1). F(0) has four main subunits: a(1), b(1), b'(1) and c(10-14). The alpha and beta chains form an alternating ring which encloses part of the gamma chain. F(1) is attached to F(0) by a central stalk formed by the gamma and epsilon chains, while a peripheral stalk is formed by the delta, b and b' chains.</text>
</comment>
<comment type="function">
    <text evidence="10 12">F(1)F(0) ATP synthase produces ATP from ADP in the presence of a proton or sodium gradient. F-type ATPases consist of two structural domains, F(1) containing the extramembraneous catalytic core and F(0) containing the membrane proton channel, linked together by a central stalk and a peripheral stalk. During catalysis, ATP synthesis in the catalytic domain of F(1) is coupled via a rotary mechanism of the central stalk subunits to proton translocation.</text>
</comment>
<evidence type="ECO:0000256" key="7">
    <source>
        <dbReference type="ARBA" id="ARBA00023065"/>
    </source>
</evidence>
<dbReference type="InterPro" id="IPR050059">
    <property type="entry name" value="ATP_synthase_B_chain"/>
</dbReference>
<evidence type="ECO:0000256" key="14">
    <source>
        <dbReference type="SAM" id="Coils"/>
    </source>
</evidence>
<keyword evidence="3 12" id="KW-0138">CF(0)</keyword>
<keyword evidence="5 12" id="KW-0375">Hydrogen ion transport</keyword>
<dbReference type="InterPro" id="IPR005864">
    <property type="entry name" value="ATP_synth_F0_bsu_bac"/>
</dbReference>
<feature type="coiled-coil region" evidence="14">
    <location>
        <begin position="70"/>
        <end position="163"/>
    </location>
</feature>
<evidence type="ECO:0000256" key="11">
    <source>
        <dbReference type="ARBA" id="ARBA00037847"/>
    </source>
</evidence>
<dbReference type="KEGG" id="dsl:Dacsa_3588"/>
<evidence type="ECO:0000256" key="8">
    <source>
        <dbReference type="ARBA" id="ARBA00023136"/>
    </source>
</evidence>
<dbReference type="STRING" id="13035.Dacsa_3588"/>
<keyword evidence="4 12" id="KW-0812">Transmembrane</keyword>
<dbReference type="PATRIC" id="fig|13035.3.peg.4069"/>
<keyword evidence="14" id="KW-0175">Coiled coil</keyword>
<dbReference type="GO" id="GO:0046933">
    <property type="term" value="F:proton-transporting ATP synthase activity, rotational mechanism"/>
    <property type="evidence" value="ECO:0007669"/>
    <property type="project" value="UniProtKB-UniRule"/>
</dbReference>
<comment type="function">
    <text evidence="12">Component of the F(0) channel, it forms part of the peripheral stalk, linking F(1) to F(0). The b'-subunit is a diverged and duplicated form of b found in plants and photosynthetic bacteria.</text>
</comment>
<evidence type="ECO:0000313" key="16">
    <source>
        <dbReference type="Proteomes" id="UP000010482"/>
    </source>
</evidence>
<dbReference type="HOGENOM" id="CLU_079215_9_0_3"/>
<dbReference type="InterPro" id="IPR034679">
    <property type="entry name" value="ATP_synth_b"/>
</dbReference>
<evidence type="ECO:0000256" key="4">
    <source>
        <dbReference type="ARBA" id="ARBA00022692"/>
    </source>
</evidence>
<evidence type="ECO:0000256" key="9">
    <source>
        <dbReference type="ARBA" id="ARBA00023310"/>
    </source>
</evidence>
<reference evidence="15" key="1">
    <citation type="submission" date="2012-04" db="EMBL/GenBank/DDBJ databases">
        <title>Finished genome of Dactylococcopsis salina PCC 8305.</title>
        <authorList>
            <consortium name="US DOE Joint Genome Institute"/>
            <person name="Gugger M."/>
            <person name="Coursin T."/>
            <person name="Rippka R."/>
            <person name="Tandeau De Marsac N."/>
            <person name="Huntemann M."/>
            <person name="Wei C.-L."/>
            <person name="Han J."/>
            <person name="Detter J.C."/>
            <person name="Han C."/>
            <person name="Tapia R."/>
            <person name="Daligault H."/>
            <person name="Chen A."/>
            <person name="Krypides N."/>
            <person name="Mavromatis K."/>
            <person name="Markowitz V."/>
            <person name="Szeto E."/>
            <person name="Ivanova N."/>
            <person name="Ovchinnikova G."/>
            <person name="Pagani I."/>
            <person name="Pati A."/>
            <person name="Goodwin L."/>
            <person name="Peters L."/>
            <person name="Pitluck S."/>
            <person name="Woyke T."/>
            <person name="Kerfeld C."/>
        </authorList>
    </citation>
    <scope>NUCLEOTIDE SEQUENCE [LARGE SCALE GENOMIC DNA]</scope>
    <source>
        <strain evidence="15">PCC 8305</strain>
    </source>
</reference>
<dbReference type="GO" id="GO:0031676">
    <property type="term" value="C:plasma membrane-derived thylakoid membrane"/>
    <property type="evidence" value="ECO:0007669"/>
    <property type="project" value="UniProtKB-SubCell"/>
</dbReference>
<comment type="similarity">
    <text evidence="1 12 13">Belongs to the ATPase B chain family.</text>
</comment>
<evidence type="ECO:0000313" key="15">
    <source>
        <dbReference type="EMBL" id="AFZ52069.1"/>
    </source>
</evidence>
<evidence type="ECO:0000256" key="10">
    <source>
        <dbReference type="ARBA" id="ARBA00025198"/>
    </source>
</evidence>
<keyword evidence="7 12" id="KW-0406">Ion transport</keyword>
<dbReference type="HAMAP" id="MF_01399">
    <property type="entry name" value="ATP_synth_bprime"/>
    <property type="match status" value="1"/>
</dbReference>
<dbReference type="EMBL" id="CP003944">
    <property type="protein sequence ID" value="AFZ52069.1"/>
    <property type="molecule type" value="Genomic_DNA"/>
</dbReference>
<evidence type="ECO:0000256" key="1">
    <source>
        <dbReference type="ARBA" id="ARBA00005513"/>
    </source>
</evidence>
<name>K9YYR6_DACS8</name>
<dbReference type="eggNOG" id="COG0711">
    <property type="taxonomic scope" value="Bacteria"/>
</dbReference>
<comment type="subcellular location">
    <subcellularLocation>
        <location evidence="12">Cellular thylakoid membrane</location>
        <topology evidence="12">Single-pass membrane protein</topology>
    </subcellularLocation>
    <subcellularLocation>
        <location evidence="11">Endomembrane system</location>
        <topology evidence="11">Single-pass membrane protein</topology>
    </subcellularLocation>
</comment>
<dbReference type="GO" id="GO:0012505">
    <property type="term" value="C:endomembrane system"/>
    <property type="evidence" value="ECO:0007669"/>
    <property type="project" value="UniProtKB-SubCell"/>
</dbReference>
<proteinExistence type="inferred from homology"/>
<dbReference type="HAMAP" id="MF_01398">
    <property type="entry name" value="ATP_synth_b_bprime"/>
    <property type="match status" value="1"/>
</dbReference>
<evidence type="ECO:0000256" key="2">
    <source>
        <dbReference type="ARBA" id="ARBA00022448"/>
    </source>
</evidence>
<dbReference type="NCBIfam" id="TIGR01144">
    <property type="entry name" value="ATP_synt_b"/>
    <property type="match status" value="1"/>
</dbReference>
<dbReference type="InterPro" id="IPR002146">
    <property type="entry name" value="ATP_synth_b/b'su_bac/chlpt"/>
</dbReference>
<feature type="transmembrane region" description="Helical" evidence="12">
    <location>
        <begin position="38"/>
        <end position="59"/>
    </location>
</feature>
<dbReference type="CDD" id="cd06503">
    <property type="entry name" value="ATP-synt_Fo_b"/>
    <property type="match status" value="1"/>
</dbReference>
<organism evidence="15 16">
    <name type="scientific">Dactylococcopsis salina (strain PCC 8305)</name>
    <name type="common">Myxobactron salinum</name>
    <dbReference type="NCBI Taxonomy" id="13035"/>
    <lineage>
        <taxon>Bacteria</taxon>
        <taxon>Bacillati</taxon>
        <taxon>Cyanobacteriota</taxon>
        <taxon>Cyanophyceae</taxon>
        <taxon>Nodosilineales</taxon>
        <taxon>Cymatolegaceae</taxon>
        <taxon>Dactylococcopsis</taxon>
    </lineage>
</organism>
<dbReference type="PANTHER" id="PTHR33445:SF2">
    <property type="entry name" value="ATP SYNTHASE SUBUNIT B', CHLOROPLASTIC"/>
    <property type="match status" value="1"/>
</dbReference>
<keyword evidence="12" id="KW-0793">Thylakoid</keyword>
<dbReference type="NCBIfam" id="NF005607">
    <property type="entry name" value="PRK07353.1"/>
    <property type="match status" value="1"/>
</dbReference>
<accession>K9YYR6</accession>
<gene>
    <name evidence="12" type="primary">atpF2</name>
    <name evidence="12" type="synonym">atpG</name>
    <name evidence="15" type="ORF">Dacsa_3588</name>
</gene>
<protein>
    <recommendedName>
        <fullName evidence="12">ATP synthase subunit b'</fullName>
    </recommendedName>
    <alternativeName>
        <fullName evidence="12">ATP synthase F(0) sector subunit b'</fullName>
    </alternativeName>
    <alternativeName>
        <fullName evidence="12">ATPase subunit II</fullName>
    </alternativeName>
    <alternativeName>
        <fullName evidence="12">F-type ATPase subunit b'</fullName>
        <shortName evidence="12">F-ATPase subunit b'</shortName>
    </alternativeName>
</protein>
<evidence type="ECO:0000256" key="6">
    <source>
        <dbReference type="ARBA" id="ARBA00022989"/>
    </source>
</evidence>
<keyword evidence="8 12" id="KW-0472">Membrane</keyword>
<keyword evidence="6 12" id="KW-1133">Transmembrane helix</keyword>
<evidence type="ECO:0000256" key="12">
    <source>
        <dbReference type="HAMAP-Rule" id="MF_01399"/>
    </source>
</evidence>
<dbReference type="GO" id="GO:0046961">
    <property type="term" value="F:proton-transporting ATPase activity, rotational mechanism"/>
    <property type="evidence" value="ECO:0007669"/>
    <property type="project" value="TreeGrafter"/>
</dbReference>
<dbReference type="Gene3D" id="6.10.250.1580">
    <property type="match status" value="1"/>
</dbReference>
<evidence type="ECO:0000256" key="13">
    <source>
        <dbReference type="RuleBase" id="RU003848"/>
    </source>
</evidence>
<dbReference type="PANTHER" id="PTHR33445">
    <property type="entry name" value="ATP SYNTHASE SUBUNIT B', CHLOROPLASTIC"/>
    <property type="match status" value="1"/>
</dbReference>
<evidence type="ECO:0000256" key="5">
    <source>
        <dbReference type="ARBA" id="ARBA00022781"/>
    </source>
</evidence>
<evidence type="ECO:0000256" key="3">
    <source>
        <dbReference type="ARBA" id="ARBA00022547"/>
    </source>
</evidence>
<dbReference type="GO" id="GO:0045259">
    <property type="term" value="C:proton-transporting ATP synthase complex"/>
    <property type="evidence" value="ECO:0007669"/>
    <property type="project" value="UniProtKB-KW"/>
</dbReference>
<keyword evidence="16" id="KW-1185">Reference proteome</keyword>
<dbReference type="Proteomes" id="UP000010482">
    <property type="component" value="Chromosome"/>
</dbReference>
<dbReference type="AlphaFoldDB" id="K9YYR6"/>
<sequence>MPIDVSVNDNHHLKMTNWMILLAAEAAETEGGLFDFDATLPLMAIQFLILVALMNVLFFKPLTKVLDERAEYIRKNLNEAKENAKKSEELAQKFDEQLKEVRRESQEMIAQAQAEAQEQAAKNVAQAQQEVQAQREKATAEITEQKEQAFQSLESQVDTLSRQILEKLVGADLVKR</sequence>